<feature type="chain" id="PRO_5020809023" evidence="1">
    <location>
        <begin position="22"/>
        <end position="91"/>
    </location>
</feature>
<dbReference type="KEGG" id="pstg:E8M01_13085"/>
<dbReference type="Proteomes" id="UP000298781">
    <property type="component" value="Chromosome"/>
</dbReference>
<protein>
    <submittedName>
        <fullName evidence="2">Uncharacterized protein</fullName>
    </submittedName>
</protein>
<dbReference type="RefSeq" id="WP_136960519.1">
    <property type="nucleotide sequence ID" value="NZ_CP039690.1"/>
</dbReference>
<organism evidence="2 3">
    <name type="scientific">Phreatobacter stygius</name>
    <dbReference type="NCBI Taxonomy" id="1940610"/>
    <lineage>
        <taxon>Bacteria</taxon>
        <taxon>Pseudomonadati</taxon>
        <taxon>Pseudomonadota</taxon>
        <taxon>Alphaproteobacteria</taxon>
        <taxon>Hyphomicrobiales</taxon>
        <taxon>Phreatobacteraceae</taxon>
        <taxon>Phreatobacter</taxon>
    </lineage>
</organism>
<gene>
    <name evidence="2" type="ORF">E8M01_13085</name>
</gene>
<name>A0A4D7B4S5_9HYPH</name>
<keyword evidence="1" id="KW-0732">Signal</keyword>
<keyword evidence="3" id="KW-1185">Reference proteome</keyword>
<dbReference type="OrthoDB" id="8481008at2"/>
<reference evidence="2 3" key="1">
    <citation type="submission" date="2019-04" db="EMBL/GenBank/DDBJ databases">
        <title>Phreatobacter aquaticus sp. nov.</title>
        <authorList>
            <person name="Choi A."/>
        </authorList>
    </citation>
    <scope>NUCLEOTIDE SEQUENCE [LARGE SCALE GENOMIC DNA]</scope>
    <source>
        <strain evidence="2 3">KCTC 52518</strain>
    </source>
</reference>
<evidence type="ECO:0000313" key="2">
    <source>
        <dbReference type="EMBL" id="QCI65070.1"/>
    </source>
</evidence>
<evidence type="ECO:0000256" key="1">
    <source>
        <dbReference type="SAM" id="SignalP"/>
    </source>
</evidence>
<dbReference type="AlphaFoldDB" id="A0A4D7B4S5"/>
<accession>A0A4D7B4S5</accession>
<dbReference type="EMBL" id="CP039690">
    <property type="protein sequence ID" value="QCI65070.1"/>
    <property type="molecule type" value="Genomic_DNA"/>
</dbReference>
<feature type="signal peptide" evidence="1">
    <location>
        <begin position="1"/>
        <end position="21"/>
    </location>
</feature>
<proteinExistence type="predicted"/>
<evidence type="ECO:0000313" key="3">
    <source>
        <dbReference type="Proteomes" id="UP000298781"/>
    </source>
</evidence>
<sequence>MIRPTAFATLLLLAAAVPAHAQPGLDDETRDRVLLVHQSRGTLAPGTRPKCFPARMDETVSAGHFQCPWDRPSGRPNLPTARSIFGLLGNY</sequence>